<dbReference type="GO" id="GO:0008691">
    <property type="term" value="F:3-hydroxybutyryl-CoA dehydrogenase activity"/>
    <property type="evidence" value="ECO:0007669"/>
    <property type="project" value="TreeGrafter"/>
</dbReference>
<sequence length="282" mass="30341">MEITKVGVVGCGLMGGGIAQVCAQSGLETVVREVSQELLDRGMARIGGFLEKDVGKGKLAPEARDAALSRLHPTTALDAFAGCQIVIEAIVENLDAKRELFSTPDALCPPETIFASNTSSLTIIEMAATTKRPDRFAGLHFFNPVPVMKLVEVVRSIATSDSTVATLKDFGAKLGKTVVEAKDTPGFIVNRLLIPYLLDAVRVLEAGVATREDIDEGMKLGCGHPMGPLTLLDFVGLDTTYYIANIMFEEFKEPRFAPPPLLKRMVLAGTMGKKSGKGFYDY</sequence>
<dbReference type="Pfam" id="PF02737">
    <property type="entry name" value="3HCDH_N"/>
    <property type="match status" value="1"/>
</dbReference>
<feature type="domain" description="3-hydroxyacyl-CoA dehydrogenase C-terminal" evidence="5">
    <location>
        <begin position="186"/>
        <end position="282"/>
    </location>
</feature>
<dbReference type="PANTHER" id="PTHR48075:SF9">
    <property type="entry name" value="3-HYDROXYBUTYRYL-COA DEHYDROGENASE"/>
    <property type="match status" value="1"/>
</dbReference>
<dbReference type="FunFam" id="3.40.50.720:FF:000009">
    <property type="entry name" value="Fatty oxidation complex, alpha subunit"/>
    <property type="match status" value="1"/>
</dbReference>
<evidence type="ECO:0000259" key="5">
    <source>
        <dbReference type="Pfam" id="PF00725"/>
    </source>
</evidence>
<accession>A0A0P9DHI2</accession>
<dbReference type="InterPro" id="IPR036291">
    <property type="entry name" value="NAD(P)-bd_dom_sf"/>
</dbReference>
<gene>
    <name evidence="7" type="ORF">SE17_13165</name>
</gene>
<dbReference type="InterPro" id="IPR006180">
    <property type="entry name" value="3-OHacyl-CoA_DH_CS"/>
</dbReference>
<evidence type="ECO:0000313" key="8">
    <source>
        <dbReference type="Proteomes" id="UP000050509"/>
    </source>
</evidence>
<dbReference type="EMBL" id="LJCR01000419">
    <property type="protein sequence ID" value="KPV52824.1"/>
    <property type="molecule type" value="Genomic_DNA"/>
</dbReference>
<dbReference type="PIRSF" id="PIRSF000105">
    <property type="entry name" value="HCDH"/>
    <property type="match status" value="1"/>
</dbReference>
<dbReference type="NCBIfam" id="NF005875">
    <property type="entry name" value="PRK07819.1"/>
    <property type="match status" value="1"/>
</dbReference>
<dbReference type="PATRIC" id="fig|186479.3.peg.8191"/>
<feature type="domain" description="3-hydroxyacyl-CoA dehydrogenase NAD binding" evidence="6">
    <location>
        <begin position="5"/>
        <end position="184"/>
    </location>
</feature>
<comment type="caution">
    <text evidence="7">The sequence shown here is derived from an EMBL/GenBank/DDBJ whole genome shotgun (WGS) entry which is preliminary data.</text>
</comment>
<evidence type="ECO:0000256" key="2">
    <source>
        <dbReference type="ARBA" id="ARBA00009463"/>
    </source>
</evidence>
<evidence type="ECO:0000313" key="7">
    <source>
        <dbReference type="EMBL" id="KPV52824.1"/>
    </source>
</evidence>
<dbReference type="Gene3D" id="1.10.1040.10">
    <property type="entry name" value="N-(1-d-carboxylethyl)-l-norvaline Dehydrogenase, domain 2"/>
    <property type="match status" value="1"/>
</dbReference>
<proteinExistence type="inferred from homology"/>
<evidence type="ECO:0000256" key="1">
    <source>
        <dbReference type="ARBA" id="ARBA00005086"/>
    </source>
</evidence>
<dbReference type="Proteomes" id="UP000050509">
    <property type="component" value="Unassembled WGS sequence"/>
</dbReference>
<evidence type="ECO:0000256" key="4">
    <source>
        <dbReference type="PIRSR" id="PIRSR000105-1"/>
    </source>
</evidence>
<dbReference type="Pfam" id="PF00725">
    <property type="entry name" value="3HCDH"/>
    <property type="match status" value="1"/>
</dbReference>
<dbReference type="GO" id="GO:0070403">
    <property type="term" value="F:NAD+ binding"/>
    <property type="evidence" value="ECO:0007669"/>
    <property type="project" value="InterPro"/>
</dbReference>
<dbReference type="SUPFAM" id="SSF48179">
    <property type="entry name" value="6-phosphogluconate dehydrogenase C-terminal domain-like"/>
    <property type="match status" value="1"/>
</dbReference>
<dbReference type="Gene3D" id="3.40.50.720">
    <property type="entry name" value="NAD(P)-binding Rossmann-like Domain"/>
    <property type="match status" value="1"/>
</dbReference>
<evidence type="ECO:0000256" key="3">
    <source>
        <dbReference type="ARBA" id="ARBA00023002"/>
    </source>
</evidence>
<reference evidence="7 8" key="1">
    <citation type="submission" date="2015-09" db="EMBL/GenBank/DDBJ databases">
        <title>Draft genome sequence of Kouleothrix aurantiaca JCM 19913.</title>
        <authorList>
            <person name="Hemp J."/>
        </authorList>
    </citation>
    <scope>NUCLEOTIDE SEQUENCE [LARGE SCALE GENOMIC DNA]</scope>
    <source>
        <strain evidence="7 8">COM-B</strain>
    </source>
</reference>
<evidence type="ECO:0000259" key="6">
    <source>
        <dbReference type="Pfam" id="PF02737"/>
    </source>
</evidence>
<feature type="site" description="Important for catalytic activity" evidence="4">
    <location>
        <position position="140"/>
    </location>
</feature>
<keyword evidence="8" id="KW-1185">Reference proteome</keyword>
<comment type="pathway">
    <text evidence="1">Lipid metabolism; butanoate metabolism.</text>
</comment>
<dbReference type="InterPro" id="IPR013328">
    <property type="entry name" value="6PGD_dom2"/>
</dbReference>
<dbReference type="InterPro" id="IPR008927">
    <property type="entry name" value="6-PGluconate_DH-like_C_sf"/>
</dbReference>
<organism evidence="7 8">
    <name type="scientific">Kouleothrix aurantiaca</name>
    <dbReference type="NCBI Taxonomy" id="186479"/>
    <lineage>
        <taxon>Bacteria</taxon>
        <taxon>Bacillati</taxon>
        <taxon>Chloroflexota</taxon>
        <taxon>Chloroflexia</taxon>
        <taxon>Chloroflexales</taxon>
        <taxon>Roseiflexineae</taxon>
        <taxon>Roseiflexaceae</taxon>
        <taxon>Kouleothrix</taxon>
    </lineage>
</organism>
<protein>
    <submittedName>
        <fullName evidence="7">3-hydroxybutyryl-CoA dehydrogenase</fullName>
    </submittedName>
</protein>
<dbReference type="InterPro" id="IPR006176">
    <property type="entry name" value="3-OHacyl-CoA_DH_NAD-bd"/>
</dbReference>
<keyword evidence="3" id="KW-0560">Oxidoreductase</keyword>
<dbReference type="InterPro" id="IPR022694">
    <property type="entry name" value="3-OHacyl-CoA_DH"/>
</dbReference>
<dbReference type="PROSITE" id="PS00067">
    <property type="entry name" value="3HCDH"/>
    <property type="match status" value="1"/>
</dbReference>
<name>A0A0P9DHI2_9CHLR</name>
<dbReference type="InterPro" id="IPR006108">
    <property type="entry name" value="3HC_DH_C"/>
</dbReference>
<dbReference type="SUPFAM" id="SSF51735">
    <property type="entry name" value="NAD(P)-binding Rossmann-fold domains"/>
    <property type="match status" value="1"/>
</dbReference>
<dbReference type="AlphaFoldDB" id="A0A0P9DHI2"/>
<dbReference type="GO" id="GO:0006635">
    <property type="term" value="P:fatty acid beta-oxidation"/>
    <property type="evidence" value="ECO:0007669"/>
    <property type="project" value="TreeGrafter"/>
</dbReference>
<comment type="similarity">
    <text evidence="2">Belongs to the 3-hydroxyacyl-CoA dehydrogenase family.</text>
</comment>
<dbReference type="PANTHER" id="PTHR48075">
    <property type="entry name" value="3-HYDROXYACYL-COA DEHYDROGENASE FAMILY PROTEIN"/>
    <property type="match status" value="1"/>
</dbReference>